<dbReference type="Gene3D" id="1.20.1280.50">
    <property type="match status" value="1"/>
</dbReference>
<evidence type="ECO:0000313" key="3">
    <source>
        <dbReference type="Proteomes" id="UP001324115"/>
    </source>
</evidence>
<dbReference type="InterPro" id="IPR006527">
    <property type="entry name" value="F-box-assoc_dom_typ1"/>
</dbReference>
<reference evidence="2 3" key="1">
    <citation type="journal article" date="2023" name="G3 (Bethesda)">
        <title>A haplotype-resolved chromosome-scale genome for Quercus rubra L. provides insights into the genetics of adaptive traits for red oak species.</title>
        <authorList>
            <person name="Kapoor B."/>
            <person name="Jenkins J."/>
            <person name="Schmutz J."/>
            <person name="Zhebentyayeva T."/>
            <person name="Kuelheim C."/>
            <person name="Coggeshall M."/>
            <person name="Heim C."/>
            <person name="Lasky J.R."/>
            <person name="Leites L."/>
            <person name="Islam-Faridi N."/>
            <person name="Romero-Severson J."/>
            <person name="DeLeo V.L."/>
            <person name="Lucas S.M."/>
            <person name="Lazic D."/>
            <person name="Gailing O."/>
            <person name="Carlson J."/>
            <person name="Staton M."/>
        </authorList>
    </citation>
    <scope>NUCLEOTIDE SEQUENCE [LARGE SCALE GENOMIC DNA]</scope>
    <source>
        <strain evidence="2">Pseudo-F2</strain>
    </source>
</reference>
<comment type="caution">
    <text evidence="2">The sequence shown here is derived from an EMBL/GenBank/DDBJ whole genome shotgun (WGS) entry which is preliminary data.</text>
</comment>
<dbReference type="CDD" id="cd22157">
    <property type="entry name" value="F-box_AtFBW1-like"/>
    <property type="match status" value="1"/>
</dbReference>
<keyword evidence="3" id="KW-1185">Reference proteome</keyword>
<name>A0AAN7DTY1_QUERU</name>
<dbReference type="InterPro" id="IPR017451">
    <property type="entry name" value="F-box-assoc_interact_dom"/>
</dbReference>
<dbReference type="InterPro" id="IPR050796">
    <property type="entry name" value="SCF_F-box_component"/>
</dbReference>
<gene>
    <name evidence="2" type="ORF">RGQ29_033187</name>
</gene>
<dbReference type="AlphaFoldDB" id="A0AAN7DTY1"/>
<dbReference type="NCBIfam" id="TIGR01640">
    <property type="entry name" value="F_box_assoc_1"/>
    <property type="match status" value="1"/>
</dbReference>
<dbReference type="PANTHER" id="PTHR31672:SF13">
    <property type="entry name" value="F-BOX PROTEIN CPR30-LIKE"/>
    <property type="match status" value="1"/>
</dbReference>
<dbReference type="PANTHER" id="PTHR31672">
    <property type="entry name" value="BNACNNG10540D PROTEIN"/>
    <property type="match status" value="1"/>
</dbReference>
<accession>A0AAN7DTY1</accession>
<organism evidence="2 3">
    <name type="scientific">Quercus rubra</name>
    <name type="common">Northern red oak</name>
    <name type="synonym">Quercus borealis</name>
    <dbReference type="NCBI Taxonomy" id="3512"/>
    <lineage>
        <taxon>Eukaryota</taxon>
        <taxon>Viridiplantae</taxon>
        <taxon>Streptophyta</taxon>
        <taxon>Embryophyta</taxon>
        <taxon>Tracheophyta</taxon>
        <taxon>Spermatophyta</taxon>
        <taxon>Magnoliopsida</taxon>
        <taxon>eudicotyledons</taxon>
        <taxon>Gunneridae</taxon>
        <taxon>Pentapetalae</taxon>
        <taxon>rosids</taxon>
        <taxon>fabids</taxon>
        <taxon>Fagales</taxon>
        <taxon>Fagaceae</taxon>
        <taxon>Quercus</taxon>
    </lineage>
</organism>
<dbReference type="Pfam" id="PF00646">
    <property type="entry name" value="F-box"/>
    <property type="match status" value="1"/>
</dbReference>
<dbReference type="InterPro" id="IPR001810">
    <property type="entry name" value="F-box_dom"/>
</dbReference>
<dbReference type="SUPFAM" id="SSF50965">
    <property type="entry name" value="Galactose oxidase, central domain"/>
    <property type="match status" value="1"/>
</dbReference>
<dbReference type="InterPro" id="IPR036047">
    <property type="entry name" value="F-box-like_dom_sf"/>
</dbReference>
<sequence length="398" mass="45600">MSDNKTTNRIIPWGSLPDEILTNIFVFLPIKSIIIFTSVSKAWKSLIKNPTFISTHLNHSLNKNKNQNLLFIGLCSENQKEFYALHNEDDADFTQHARFDYPFRAPPYNGKYIVLGTCNGLLFLSKVFHGDNSLCLWNPCVGKLLKLPSPNITYAKHRRFRASLGFGFDPKTKDYKVIRVVTLLESFDLERTRPQVEIYTLSTGQWRTITTGLAPICALYWTDRQTFISGALHWVACFKDSDNNIHDFVLVFDLGEEVFHKILLPEFPGHRGRISGSVSVYRNSIALFQTDNGFLHIWAMKEYDVVSSWTKLFSLPLLDQNFFGANSIRTALGFRRNGEVILKLNGGRLISVDLETPEDPDTREIKDLRIMGYEETIVDYYVESLVLLDKATNSEDTY</sequence>
<evidence type="ECO:0000313" key="2">
    <source>
        <dbReference type="EMBL" id="KAK4542535.1"/>
    </source>
</evidence>
<protein>
    <recommendedName>
        <fullName evidence="1">F-box domain-containing protein</fullName>
    </recommendedName>
</protein>
<evidence type="ECO:0000259" key="1">
    <source>
        <dbReference type="PROSITE" id="PS50181"/>
    </source>
</evidence>
<dbReference type="PROSITE" id="PS50181">
    <property type="entry name" value="FBOX"/>
    <property type="match status" value="1"/>
</dbReference>
<dbReference type="SMART" id="SM00256">
    <property type="entry name" value="FBOX"/>
    <property type="match status" value="1"/>
</dbReference>
<dbReference type="SUPFAM" id="SSF81383">
    <property type="entry name" value="F-box domain"/>
    <property type="match status" value="1"/>
</dbReference>
<feature type="domain" description="F-box" evidence="1">
    <location>
        <begin position="10"/>
        <end position="56"/>
    </location>
</feature>
<dbReference type="InterPro" id="IPR011043">
    <property type="entry name" value="Gal_Oxase/kelch_b-propeller"/>
</dbReference>
<dbReference type="EMBL" id="JAXUIC010000361">
    <property type="protein sequence ID" value="KAK4542535.1"/>
    <property type="molecule type" value="Genomic_DNA"/>
</dbReference>
<dbReference type="Proteomes" id="UP001324115">
    <property type="component" value="Unassembled WGS sequence"/>
</dbReference>
<dbReference type="Pfam" id="PF07734">
    <property type="entry name" value="FBA_1"/>
    <property type="match status" value="1"/>
</dbReference>
<proteinExistence type="predicted"/>